<dbReference type="OMA" id="YQPRNDE"/>
<keyword evidence="1" id="KW-0175">Coiled coil</keyword>
<feature type="region of interest" description="Disordered" evidence="2">
    <location>
        <begin position="205"/>
        <end position="249"/>
    </location>
</feature>
<dbReference type="EMBL" id="KB469300">
    <property type="protein sequence ID" value="EPQ56296.1"/>
    <property type="molecule type" value="Genomic_DNA"/>
</dbReference>
<dbReference type="Proteomes" id="UP000030669">
    <property type="component" value="Unassembled WGS sequence"/>
</dbReference>
<dbReference type="RefSeq" id="XP_007865053.1">
    <property type="nucleotide sequence ID" value="XM_007866862.1"/>
</dbReference>
<organism evidence="3 4">
    <name type="scientific">Gloeophyllum trabeum (strain ATCC 11539 / FP-39264 / Madison 617)</name>
    <name type="common">Brown rot fungus</name>
    <dbReference type="NCBI Taxonomy" id="670483"/>
    <lineage>
        <taxon>Eukaryota</taxon>
        <taxon>Fungi</taxon>
        <taxon>Dikarya</taxon>
        <taxon>Basidiomycota</taxon>
        <taxon>Agaricomycotina</taxon>
        <taxon>Agaricomycetes</taxon>
        <taxon>Gloeophyllales</taxon>
        <taxon>Gloeophyllaceae</taxon>
        <taxon>Gloeophyllum</taxon>
    </lineage>
</organism>
<evidence type="ECO:0000256" key="2">
    <source>
        <dbReference type="SAM" id="MobiDB-lite"/>
    </source>
</evidence>
<dbReference type="KEGG" id="gtr:GLOTRDRAFT_92799"/>
<dbReference type="AlphaFoldDB" id="S7Q8I5"/>
<dbReference type="OrthoDB" id="6270329at2759"/>
<dbReference type="HOGENOM" id="CLU_903299_0_0_1"/>
<reference evidence="3 4" key="1">
    <citation type="journal article" date="2012" name="Science">
        <title>The Paleozoic origin of enzymatic lignin decomposition reconstructed from 31 fungal genomes.</title>
        <authorList>
            <person name="Floudas D."/>
            <person name="Binder M."/>
            <person name="Riley R."/>
            <person name="Barry K."/>
            <person name="Blanchette R.A."/>
            <person name="Henrissat B."/>
            <person name="Martinez A.T."/>
            <person name="Otillar R."/>
            <person name="Spatafora J.W."/>
            <person name="Yadav J.S."/>
            <person name="Aerts A."/>
            <person name="Benoit I."/>
            <person name="Boyd A."/>
            <person name="Carlson A."/>
            <person name="Copeland A."/>
            <person name="Coutinho P.M."/>
            <person name="de Vries R.P."/>
            <person name="Ferreira P."/>
            <person name="Findley K."/>
            <person name="Foster B."/>
            <person name="Gaskell J."/>
            <person name="Glotzer D."/>
            <person name="Gorecki P."/>
            <person name="Heitman J."/>
            <person name="Hesse C."/>
            <person name="Hori C."/>
            <person name="Igarashi K."/>
            <person name="Jurgens J.A."/>
            <person name="Kallen N."/>
            <person name="Kersten P."/>
            <person name="Kohler A."/>
            <person name="Kuees U."/>
            <person name="Kumar T.K.A."/>
            <person name="Kuo A."/>
            <person name="LaButti K."/>
            <person name="Larrondo L.F."/>
            <person name="Lindquist E."/>
            <person name="Ling A."/>
            <person name="Lombard V."/>
            <person name="Lucas S."/>
            <person name="Lundell T."/>
            <person name="Martin R."/>
            <person name="McLaughlin D.J."/>
            <person name="Morgenstern I."/>
            <person name="Morin E."/>
            <person name="Murat C."/>
            <person name="Nagy L.G."/>
            <person name="Nolan M."/>
            <person name="Ohm R.A."/>
            <person name="Patyshakuliyeva A."/>
            <person name="Rokas A."/>
            <person name="Ruiz-Duenas F.J."/>
            <person name="Sabat G."/>
            <person name="Salamov A."/>
            <person name="Samejima M."/>
            <person name="Schmutz J."/>
            <person name="Slot J.C."/>
            <person name="St John F."/>
            <person name="Stenlid J."/>
            <person name="Sun H."/>
            <person name="Sun S."/>
            <person name="Syed K."/>
            <person name="Tsang A."/>
            <person name="Wiebenga A."/>
            <person name="Young D."/>
            <person name="Pisabarro A."/>
            <person name="Eastwood D.C."/>
            <person name="Martin F."/>
            <person name="Cullen D."/>
            <person name="Grigoriev I.V."/>
            <person name="Hibbett D.S."/>
        </authorList>
    </citation>
    <scope>NUCLEOTIDE SEQUENCE [LARGE SCALE GENOMIC DNA]</scope>
    <source>
        <strain evidence="3 4">ATCC 11539</strain>
    </source>
</reference>
<name>S7Q8I5_GLOTA</name>
<proteinExistence type="predicted"/>
<keyword evidence="4" id="KW-1185">Reference proteome</keyword>
<evidence type="ECO:0000313" key="3">
    <source>
        <dbReference type="EMBL" id="EPQ56296.1"/>
    </source>
</evidence>
<protein>
    <submittedName>
        <fullName evidence="3">Uncharacterized protein</fullName>
    </submittedName>
</protein>
<accession>S7Q8I5</accession>
<sequence length="308" mass="35934">MQPMRAQFYDSVPMHDADIVLVYPQSHVPKRYQKYVSPSVRRVYLDEHSDEDLQRKITDVEARLAQVTKEKMELRKQLDEYTAKTAQEQVKCKGQCQAYQMAVVQHQQAQGCARLEISELRHKKNVLERKYRILEERRENDMKEARERLQEELRKALEEERAKRAEVAMRLSNHIESLLTMLTEERNAHERLRLSQEGSIRRLSAQLSESKSLKRKRSLTLPESQDTEEEEESAPKRRAIRPTPLSRQHIEFLPIPTRRSERLSESPARIQLESGWEEALAALGHQPGSISGLTRFRSAIRGLCGESQ</sequence>
<evidence type="ECO:0000256" key="1">
    <source>
        <dbReference type="SAM" id="Coils"/>
    </source>
</evidence>
<feature type="coiled-coil region" evidence="1">
    <location>
        <begin position="50"/>
        <end position="91"/>
    </location>
</feature>
<feature type="coiled-coil region" evidence="1">
    <location>
        <begin position="117"/>
        <end position="170"/>
    </location>
</feature>
<evidence type="ECO:0000313" key="4">
    <source>
        <dbReference type="Proteomes" id="UP000030669"/>
    </source>
</evidence>
<dbReference type="STRING" id="670483.S7Q8I5"/>
<gene>
    <name evidence="3" type="ORF">GLOTRDRAFT_92799</name>
</gene>
<dbReference type="GeneID" id="19309418"/>